<protein>
    <submittedName>
        <fullName evidence="2">Uncharacterized protein</fullName>
    </submittedName>
</protein>
<gene>
    <name evidence="2" type="ORF">HJG54_17040</name>
</gene>
<dbReference type="AlphaFoldDB" id="A0AA97AQY6"/>
<dbReference type="EMBL" id="CP053586">
    <property type="protein sequence ID" value="WNZ24393.1"/>
    <property type="molecule type" value="Genomic_DNA"/>
</dbReference>
<sequence length="172" mass="19082">MKFAQPNVQPSFGQLKSTPQVNLSALSSPILSLLSLLASIVLWGQVAVAQSEIRHGVLPLTRLSDWESQTDITLSTGTLAELEVDPNFEGDFRLIYDTATQILEGYQVVERAGYFPENAGIPRDQQLARAQAVYRFYLLPNSNGLILYRSPSEDTARYMIRKPGVGFLLPQP</sequence>
<name>A0AA97AQY6_9CYAN</name>
<organism evidence="2">
    <name type="scientific">Leptolyngbya sp. NK1-12</name>
    <dbReference type="NCBI Taxonomy" id="2547451"/>
    <lineage>
        <taxon>Bacteria</taxon>
        <taxon>Bacillati</taxon>
        <taxon>Cyanobacteriota</taxon>
        <taxon>Cyanophyceae</taxon>
        <taxon>Leptolyngbyales</taxon>
        <taxon>Leptolyngbyaceae</taxon>
        <taxon>Leptolyngbya group</taxon>
        <taxon>Leptolyngbya</taxon>
    </lineage>
</organism>
<evidence type="ECO:0000256" key="1">
    <source>
        <dbReference type="SAM" id="Phobius"/>
    </source>
</evidence>
<feature type="transmembrane region" description="Helical" evidence="1">
    <location>
        <begin position="21"/>
        <end position="44"/>
    </location>
</feature>
<keyword evidence="1" id="KW-0812">Transmembrane</keyword>
<keyword evidence="1" id="KW-1133">Transmembrane helix</keyword>
<accession>A0AA97AQY6</accession>
<reference evidence="2" key="1">
    <citation type="submission" date="2020-05" db="EMBL/GenBank/DDBJ databases">
        <authorList>
            <person name="Zhu T."/>
            <person name="Keshari N."/>
            <person name="Lu X."/>
        </authorList>
    </citation>
    <scope>NUCLEOTIDE SEQUENCE</scope>
    <source>
        <strain evidence="2">NK1-12</strain>
    </source>
</reference>
<dbReference type="RefSeq" id="WP_316430179.1">
    <property type="nucleotide sequence ID" value="NZ_CP053586.1"/>
</dbReference>
<evidence type="ECO:0000313" key="2">
    <source>
        <dbReference type="EMBL" id="WNZ24393.1"/>
    </source>
</evidence>
<proteinExistence type="predicted"/>
<keyword evidence="1" id="KW-0472">Membrane</keyword>